<protein>
    <recommendedName>
        <fullName evidence="4">NADH dehydrogenase subunit 6</fullName>
    </recommendedName>
</protein>
<evidence type="ECO:0000313" key="3">
    <source>
        <dbReference type="Proteomes" id="UP001465426"/>
    </source>
</evidence>
<keyword evidence="3" id="KW-1185">Reference proteome</keyword>
<accession>A0ABV1F146</accession>
<sequence>MEFSLFWVINILITVYLVIDSKKQGKNPVLWGIMGFLFGIITLSIYLIRTDRKILGWILLVLAIIFMLLFILFIIAILFMSFSYL</sequence>
<gene>
    <name evidence="2" type="ORF">WMO63_12290</name>
</gene>
<keyword evidence="1" id="KW-0472">Membrane</keyword>
<dbReference type="RefSeq" id="WP_031537988.1">
    <property type="nucleotide sequence ID" value="NZ_JBBMFN010000027.1"/>
</dbReference>
<comment type="caution">
    <text evidence="2">The sequence shown here is derived from an EMBL/GenBank/DDBJ whole genome shotgun (WGS) entry which is preliminary data.</text>
</comment>
<proteinExistence type="predicted"/>
<organism evidence="2 3">
    <name type="scientific">Niallia hominis</name>
    <dbReference type="NCBI Taxonomy" id="3133173"/>
    <lineage>
        <taxon>Bacteria</taxon>
        <taxon>Bacillati</taxon>
        <taxon>Bacillota</taxon>
        <taxon>Bacilli</taxon>
        <taxon>Bacillales</taxon>
        <taxon>Bacillaceae</taxon>
        <taxon>Niallia</taxon>
    </lineage>
</organism>
<reference evidence="2 3" key="1">
    <citation type="submission" date="2024-03" db="EMBL/GenBank/DDBJ databases">
        <title>Human intestinal bacterial collection.</title>
        <authorList>
            <person name="Pauvert C."/>
            <person name="Hitch T.C.A."/>
            <person name="Clavel T."/>
        </authorList>
    </citation>
    <scope>NUCLEOTIDE SEQUENCE [LARGE SCALE GENOMIC DNA]</scope>
    <source>
        <strain evidence="2 3">CLA-SR-H024</strain>
    </source>
</reference>
<keyword evidence="1" id="KW-1133">Transmembrane helix</keyword>
<evidence type="ECO:0000313" key="2">
    <source>
        <dbReference type="EMBL" id="MEQ2466446.1"/>
    </source>
</evidence>
<dbReference type="EMBL" id="JBBMFN010000027">
    <property type="protein sequence ID" value="MEQ2466446.1"/>
    <property type="molecule type" value="Genomic_DNA"/>
</dbReference>
<feature type="transmembrane region" description="Helical" evidence="1">
    <location>
        <begin position="29"/>
        <end position="48"/>
    </location>
</feature>
<evidence type="ECO:0000256" key="1">
    <source>
        <dbReference type="SAM" id="Phobius"/>
    </source>
</evidence>
<keyword evidence="1" id="KW-0812">Transmembrane</keyword>
<feature type="transmembrane region" description="Helical" evidence="1">
    <location>
        <begin position="6"/>
        <end position="22"/>
    </location>
</feature>
<name>A0ABV1F146_9BACI</name>
<evidence type="ECO:0008006" key="4">
    <source>
        <dbReference type="Google" id="ProtNLM"/>
    </source>
</evidence>
<dbReference type="Proteomes" id="UP001465426">
    <property type="component" value="Unassembled WGS sequence"/>
</dbReference>
<feature type="transmembrane region" description="Helical" evidence="1">
    <location>
        <begin position="54"/>
        <end position="79"/>
    </location>
</feature>